<dbReference type="RefSeq" id="WP_345341138.1">
    <property type="nucleotide sequence ID" value="NZ_BAABFB010000007.1"/>
</dbReference>
<keyword evidence="2" id="KW-1133">Transmembrane helix</keyword>
<evidence type="ECO:0000313" key="3">
    <source>
        <dbReference type="EMBL" id="GAA4471351.1"/>
    </source>
</evidence>
<comment type="caution">
    <text evidence="3">The sequence shown here is derived from an EMBL/GenBank/DDBJ whole genome shotgun (WGS) entry which is preliminary data.</text>
</comment>
<dbReference type="Proteomes" id="UP001501183">
    <property type="component" value="Unassembled WGS sequence"/>
</dbReference>
<accession>A0ABP8NTU7</accession>
<feature type="transmembrane region" description="Helical" evidence="2">
    <location>
        <begin position="65"/>
        <end position="83"/>
    </location>
</feature>
<evidence type="ECO:0000256" key="2">
    <source>
        <dbReference type="SAM" id="Phobius"/>
    </source>
</evidence>
<protein>
    <submittedName>
        <fullName evidence="3">Uncharacterized protein</fullName>
    </submittedName>
</protein>
<keyword evidence="2" id="KW-0812">Transmembrane</keyword>
<gene>
    <name evidence="3" type="ORF">GCM10023094_01910</name>
</gene>
<dbReference type="EMBL" id="BAABFB010000007">
    <property type="protein sequence ID" value="GAA4471351.1"/>
    <property type="molecule type" value="Genomic_DNA"/>
</dbReference>
<keyword evidence="4" id="KW-1185">Reference proteome</keyword>
<reference evidence="4" key="1">
    <citation type="journal article" date="2019" name="Int. J. Syst. Evol. Microbiol.">
        <title>The Global Catalogue of Microorganisms (GCM) 10K type strain sequencing project: providing services to taxonomists for standard genome sequencing and annotation.</title>
        <authorList>
            <consortium name="The Broad Institute Genomics Platform"/>
            <consortium name="The Broad Institute Genome Sequencing Center for Infectious Disease"/>
            <person name="Wu L."/>
            <person name="Ma J."/>
        </authorList>
    </citation>
    <scope>NUCLEOTIDE SEQUENCE [LARGE SCALE GENOMIC DNA]</scope>
    <source>
        <strain evidence="4">JCM 32206</strain>
    </source>
</reference>
<feature type="transmembrane region" description="Helical" evidence="2">
    <location>
        <begin position="41"/>
        <end position="59"/>
    </location>
</feature>
<feature type="compositionally biased region" description="Basic residues" evidence="1">
    <location>
        <begin position="15"/>
        <end position="27"/>
    </location>
</feature>
<keyword evidence="2" id="KW-0472">Membrane</keyword>
<sequence length="84" mass="8799">MNAVDLYVDPAGAGRHSRPRHFGPGRHRAPEDEARLRLRSAWTIAIASVVPVWVLTVLVTGSLPLALLVAVGTAVGVALAGIVI</sequence>
<evidence type="ECO:0000313" key="4">
    <source>
        <dbReference type="Proteomes" id="UP001501183"/>
    </source>
</evidence>
<feature type="region of interest" description="Disordered" evidence="1">
    <location>
        <begin position="1"/>
        <end position="28"/>
    </location>
</feature>
<evidence type="ECO:0000256" key="1">
    <source>
        <dbReference type="SAM" id="MobiDB-lite"/>
    </source>
</evidence>
<name>A0ABP8NTU7_9NOCA</name>
<proteinExistence type="predicted"/>
<organism evidence="3 4">
    <name type="scientific">Rhodococcus olei</name>
    <dbReference type="NCBI Taxonomy" id="2161675"/>
    <lineage>
        <taxon>Bacteria</taxon>
        <taxon>Bacillati</taxon>
        <taxon>Actinomycetota</taxon>
        <taxon>Actinomycetes</taxon>
        <taxon>Mycobacteriales</taxon>
        <taxon>Nocardiaceae</taxon>
        <taxon>Rhodococcus</taxon>
    </lineage>
</organism>